<keyword evidence="2" id="KW-0813">Transport</keyword>
<dbReference type="PROSITE" id="PS00211">
    <property type="entry name" value="ABC_TRANSPORTER_1"/>
    <property type="match status" value="1"/>
</dbReference>
<feature type="domain" description="ABC transporter" evidence="7">
    <location>
        <begin position="5"/>
        <end position="236"/>
    </location>
</feature>
<evidence type="ECO:0000256" key="6">
    <source>
        <dbReference type="SAM" id="MobiDB-lite"/>
    </source>
</evidence>
<keyword evidence="4" id="KW-0547">Nucleotide-binding</keyword>
<dbReference type="InterPro" id="IPR003593">
    <property type="entry name" value="AAA+_ATPase"/>
</dbReference>
<dbReference type="PROSITE" id="PS50893">
    <property type="entry name" value="ABC_TRANSPORTER_2"/>
    <property type="match status" value="1"/>
</dbReference>
<dbReference type="InterPro" id="IPR003439">
    <property type="entry name" value="ABC_transporter-like_ATP-bd"/>
</dbReference>
<dbReference type="EMBL" id="CP028901">
    <property type="protein sequence ID" value="AWB34573.1"/>
    <property type="molecule type" value="Genomic_DNA"/>
</dbReference>
<keyword evidence="3" id="KW-1003">Cell membrane</keyword>
<dbReference type="PANTHER" id="PTHR42734:SF5">
    <property type="entry name" value="IRON TRANSPORT SYSTEM ATP-BINDING PROTEIN HI_0361-RELATED"/>
    <property type="match status" value="1"/>
</dbReference>
<accession>A0A2R4XLA4</accession>
<reference evidence="8 9" key="1">
    <citation type="submission" date="2018-04" db="EMBL/GenBank/DDBJ databases">
        <title>Bordetella sp. HZ20 isolated from seawater.</title>
        <authorList>
            <person name="Sun C."/>
        </authorList>
    </citation>
    <scope>NUCLEOTIDE SEQUENCE [LARGE SCALE GENOMIC DNA]</scope>
    <source>
        <strain evidence="8 9">HZ20</strain>
    </source>
</reference>
<dbReference type="GO" id="GO:0005524">
    <property type="term" value="F:ATP binding"/>
    <property type="evidence" value="ECO:0007669"/>
    <property type="project" value="UniProtKB-KW"/>
</dbReference>
<proteinExistence type="inferred from homology"/>
<dbReference type="AlphaFoldDB" id="A0A2R4XLA4"/>
<dbReference type="Proteomes" id="UP000244571">
    <property type="component" value="Chromosome"/>
</dbReference>
<keyword evidence="3" id="KW-0472">Membrane</keyword>
<organism evidence="8 9">
    <name type="scientific">Orrella marina</name>
    <dbReference type="NCBI Taxonomy" id="2163011"/>
    <lineage>
        <taxon>Bacteria</taxon>
        <taxon>Pseudomonadati</taxon>
        <taxon>Pseudomonadota</taxon>
        <taxon>Betaproteobacteria</taxon>
        <taxon>Burkholderiales</taxon>
        <taxon>Alcaligenaceae</taxon>
        <taxon>Orrella</taxon>
    </lineage>
</organism>
<evidence type="ECO:0000313" key="8">
    <source>
        <dbReference type="EMBL" id="AWB34573.1"/>
    </source>
</evidence>
<dbReference type="InterPro" id="IPR050153">
    <property type="entry name" value="Metal_Ion_Import_ABC"/>
</dbReference>
<gene>
    <name evidence="8" type="ORF">DBV39_13590</name>
</gene>
<dbReference type="InterPro" id="IPR017871">
    <property type="entry name" value="ABC_transporter-like_CS"/>
</dbReference>
<dbReference type="OrthoDB" id="9806726at2"/>
<dbReference type="KEGG" id="boz:DBV39_13590"/>
<comment type="similarity">
    <text evidence="1">Belongs to the ABC transporter superfamily.</text>
</comment>
<dbReference type="Gene3D" id="3.40.50.300">
    <property type="entry name" value="P-loop containing nucleotide triphosphate hydrolases"/>
    <property type="match status" value="1"/>
</dbReference>
<evidence type="ECO:0000259" key="7">
    <source>
        <dbReference type="PROSITE" id="PS50893"/>
    </source>
</evidence>
<keyword evidence="9" id="KW-1185">Reference proteome</keyword>
<sequence>MSCGIELEDVTLAYRGHPAVHHVSGRFDTGSLTAIIGPNGAGKSTLLGAMAGTRKLTQGSIRFVSTSDGPGEDLAYLAQLSGINHDFPLRVLEVVAMGAWNRIGSFGEVTAELEIQIDAALTQVGLQGFEDRLVDELSVGQLQRVLFARLIVQDAPMILLDEPFNALDAQTTQDLLGVINHWHRDGRTVIAVLHDLQMVRDFFPNTLLLARELIAWGPTREVLVPALLQRAQGSRLAWQEAAPWCREPQIPLDAVSGSTHDHHQHDHHSHHSHGAQLVESGEGNGDGQRVTKVIAP</sequence>
<evidence type="ECO:0000313" key="9">
    <source>
        <dbReference type="Proteomes" id="UP000244571"/>
    </source>
</evidence>
<protein>
    <submittedName>
        <fullName evidence="8">ABC transporter</fullName>
    </submittedName>
</protein>
<dbReference type="GO" id="GO:0016887">
    <property type="term" value="F:ATP hydrolysis activity"/>
    <property type="evidence" value="ECO:0007669"/>
    <property type="project" value="InterPro"/>
</dbReference>
<dbReference type="SMART" id="SM00382">
    <property type="entry name" value="AAA"/>
    <property type="match status" value="1"/>
</dbReference>
<evidence type="ECO:0000256" key="2">
    <source>
        <dbReference type="ARBA" id="ARBA00022448"/>
    </source>
</evidence>
<keyword evidence="5" id="KW-0067">ATP-binding</keyword>
<dbReference type="PANTHER" id="PTHR42734">
    <property type="entry name" value="METAL TRANSPORT SYSTEM ATP-BINDING PROTEIN TM_0124-RELATED"/>
    <property type="match status" value="1"/>
</dbReference>
<evidence type="ECO:0000256" key="3">
    <source>
        <dbReference type="ARBA" id="ARBA00022475"/>
    </source>
</evidence>
<dbReference type="Pfam" id="PF00005">
    <property type="entry name" value="ABC_tran"/>
    <property type="match status" value="1"/>
</dbReference>
<evidence type="ECO:0000256" key="5">
    <source>
        <dbReference type="ARBA" id="ARBA00022840"/>
    </source>
</evidence>
<evidence type="ECO:0000256" key="1">
    <source>
        <dbReference type="ARBA" id="ARBA00005417"/>
    </source>
</evidence>
<evidence type="ECO:0000256" key="4">
    <source>
        <dbReference type="ARBA" id="ARBA00022741"/>
    </source>
</evidence>
<dbReference type="RefSeq" id="WP_108621989.1">
    <property type="nucleotide sequence ID" value="NZ_CP028901.1"/>
</dbReference>
<dbReference type="InterPro" id="IPR027417">
    <property type="entry name" value="P-loop_NTPase"/>
</dbReference>
<dbReference type="CDD" id="cd03235">
    <property type="entry name" value="ABC_Metallic_Cations"/>
    <property type="match status" value="1"/>
</dbReference>
<dbReference type="SUPFAM" id="SSF52540">
    <property type="entry name" value="P-loop containing nucleoside triphosphate hydrolases"/>
    <property type="match status" value="1"/>
</dbReference>
<feature type="region of interest" description="Disordered" evidence="6">
    <location>
        <begin position="254"/>
        <end position="296"/>
    </location>
</feature>
<name>A0A2R4XLA4_9BURK</name>